<proteinExistence type="inferred from homology"/>
<comment type="cofactor">
    <cofactor evidence="2">
        <name>[4Fe-4S] cluster</name>
        <dbReference type="ChEBI" id="CHEBI:49883"/>
    </cofactor>
</comment>
<dbReference type="SUPFAM" id="SSF51395">
    <property type="entry name" value="FMN-linked oxidoreductases"/>
    <property type="match status" value="1"/>
</dbReference>
<dbReference type="GO" id="GO:0051536">
    <property type="term" value="F:iron-sulfur cluster binding"/>
    <property type="evidence" value="ECO:0007669"/>
    <property type="project" value="UniProtKB-KW"/>
</dbReference>
<dbReference type="CDD" id="cd02803">
    <property type="entry name" value="OYE_like_FMN_family"/>
    <property type="match status" value="1"/>
</dbReference>
<dbReference type="AlphaFoldDB" id="A0A9D1JVH6"/>
<protein>
    <submittedName>
        <fullName evidence="12">FAD-dependent oxidoreductase</fullName>
    </submittedName>
</protein>
<evidence type="ECO:0000259" key="10">
    <source>
        <dbReference type="Pfam" id="PF00724"/>
    </source>
</evidence>
<dbReference type="Proteomes" id="UP000824001">
    <property type="component" value="Unassembled WGS sequence"/>
</dbReference>
<dbReference type="InterPro" id="IPR051793">
    <property type="entry name" value="NADH:flavin_oxidoreductase"/>
</dbReference>
<dbReference type="PRINTS" id="PR00368">
    <property type="entry name" value="FADPNR"/>
</dbReference>
<dbReference type="EMBL" id="DVJK01000241">
    <property type="protein sequence ID" value="HIS67585.1"/>
    <property type="molecule type" value="Genomic_DNA"/>
</dbReference>
<dbReference type="SUPFAM" id="SSF51905">
    <property type="entry name" value="FAD/NAD(P)-binding domain"/>
    <property type="match status" value="1"/>
</dbReference>
<comment type="cofactor">
    <cofactor evidence="1">
        <name>FMN</name>
        <dbReference type="ChEBI" id="CHEBI:58210"/>
    </cofactor>
</comment>
<evidence type="ECO:0000256" key="9">
    <source>
        <dbReference type="ARBA" id="ARBA00023014"/>
    </source>
</evidence>
<dbReference type="Pfam" id="PF00724">
    <property type="entry name" value="Oxidored_FMN"/>
    <property type="match status" value="1"/>
</dbReference>
<feature type="domain" description="FAD/NAD(P)-binding" evidence="11">
    <location>
        <begin position="384"/>
        <end position="620"/>
    </location>
</feature>
<evidence type="ECO:0000256" key="4">
    <source>
        <dbReference type="ARBA" id="ARBA00022630"/>
    </source>
</evidence>
<dbReference type="GO" id="GO:0016491">
    <property type="term" value="F:oxidoreductase activity"/>
    <property type="evidence" value="ECO:0007669"/>
    <property type="project" value="UniProtKB-KW"/>
</dbReference>
<dbReference type="GO" id="GO:0046872">
    <property type="term" value="F:metal ion binding"/>
    <property type="evidence" value="ECO:0007669"/>
    <property type="project" value="UniProtKB-KW"/>
</dbReference>
<accession>A0A9D1JVH6</accession>
<dbReference type="Gene3D" id="3.20.20.70">
    <property type="entry name" value="Aldolase class I"/>
    <property type="match status" value="1"/>
</dbReference>
<evidence type="ECO:0000256" key="1">
    <source>
        <dbReference type="ARBA" id="ARBA00001917"/>
    </source>
</evidence>
<keyword evidence="7" id="KW-0560">Oxidoreductase</keyword>
<comment type="caution">
    <text evidence="12">The sequence shown here is derived from an EMBL/GenBank/DDBJ whole genome shotgun (WGS) entry which is preliminary data.</text>
</comment>
<evidence type="ECO:0000256" key="3">
    <source>
        <dbReference type="ARBA" id="ARBA00011048"/>
    </source>
</evidence>
<evidence type="ECO:0000259" key="11">
    <source>
        <dbReference type="Pfam" id="PF07992"/>
    </source>
</evidence>
<dbReference type="InterPro" id="IPR001155">
    <property type="entry name" value="OxRdtase_FMN_N"/>
</dbReference>
<keyword evidence="6" id="KW-0479">Metal-binding</keyword>
<keyword evidence="5" id="KW-0288">FMN</keyword>
<dbReference type="InterPro" id="IPR023753">
    <property type="entry name" value="FAD/NAD-binding_dom"/>
</dbReference>
<dbReference type="InterPro" id="IPR036188">
    <property type="entry name" value="FAD/NAD-bd_sf"/>
</dbReference>
<evidence type="ECO:0000256" key="2">
    <source>
        <dbReference type="ARBA" id="ARBA00001966"/>
    </source>
</evidence>
<dbReference type="PANTHER" id="PTHR42917:SF2">
    <property type="entry name" value="2,4-DIENOYL-COA REDUCTASE [(2E)-ENOYL-COA-PRODUCING]"/>
    <property type="match status" value="1"/>
</dbReference>
<name>A0A9D1JVH6_9FIRM</name>
<dbReference type="Gene3D" id="3.50.50.60">
    <property type="entry name" value="FAD/NAD(P)-binding domain"/>
    <property type="match status" value="1"/>
</dbReference>
<comment type="similarity">
    <text evidence="3">In the N-terminal section; belongs to the NADH:flavin oxidoreductase/NADH oxidase family.</text>
</comment>
<dbReference type="Gene3D" id="3.40.50.720">
    <property type="entry name" value="NAD(P)-binding Rossmann-like Domain"/>
    <property type="match status" value="1"/>
</dbReference>
<evidence type="ECO:0000256" key="8">
    <source>
        <dbReference type="ARBA" id="ARBA00023004"/>
    </source>
</evidence>
<sequence length="647" mass="69670">MEKLFLPGKIGQITTKNRVVMPPMEVLFGEWNGIPGPRCVAYYAERARGGAGLIIVEATAVDEEHNVPWNYQLRLTDDCQISAFQQLAEGIHKYDCRALVQLHHYGAKSDPTPFGAPWAPSDIPALPGGAPGHRMSVEEIHIVERKFIDAAVRAKKAGFDGVELAAAHGYLIAQFLSPYYNDRSDEYGGSAENRCRIVCEIIRGIRAELGRGFVISVRFPGDEFTPEIPGTLTIEDAPVLARIFEEAGADVLNVSYGNNFNADANCEPYSYEQGWKKAVPKAVKAAVSIPVISTNAIKEPEFAEQMLEEGVCDFVALGRALIADPFFVNKAKAGDTLGIRKCIGCMFCREQLYARLPTKCALNPRAGFEAEYPLRPEQDGQGRTVAVIGGGPAGMQSAAVLAGRGFKVELFEREPYLGGSMCLADKAPHKEKITRFTETMAEELGRLGVQVHTSFDATPENIAGYAPAGVVVAGGAAPIIPKLPGVEGSRVVPVHDVLAGRRQVSGRVAIIGSGMTGLECAEKLAADGCKVVLIERLKAVGPGMFSVIVSDIMKRISVFEPEIHTGCAFTGVTETGISVQSVESGEVFDIAADYVVLSLGVSPRRELAEAFAAKYENVICVGDNVESGRIPHATKDGYIKSLYFLSE</sequence>
<keyword evidence="8" id="KW-0408">Iron</keyword>
<evidence type="ECO:0000256" key="7">
    <source>
        <dbReference type="ARBA" id="ARBA00023002"/>
    </source>
</evidence>
<gene>
    <name evidence="12" type="ORF">IAC18_08460</name>
</gene>
<keyword evidence="9" id="KW-0411">Iron-sulfur</keyword>
<dbReference type="InterPro" id="IPR013785">
    <property type="entry name" value="Aldolase_TIM"/>
</dbReference>
<keyword evidence="4" id="KW-0285">Flavoprotein</keyword>
<dbReference type="PANTHER" id="PTHR42917">
    <property type="entry name" value="2,4-DIENOYL-COA REDUCTASE"/>
    <property type="match status" value="1"/>
</dbReference>
<dbReference type="GO" id="GO:0010181">
    <property type="term" value="F:FMN binding"/>
    <property type="evidence" value="ECO:0007669"/>
    <property type="project" value="InterPro"/>
</dbReference>
<evidence type="ECO:0000256" key="6">
    <source>
        <dbReference type="ARBA" id="ARBA00022723"/>
    </source>
</evidence>
<evidence type="ECO:0000313" key="12">
    <source>
        <dbReference type="EMBL" id="HIS67585.1"/>
    </source>
</evidence>
<organism evidence="12 13">
    <name type="scientific">Candidatus Scatomorpha merdipullorum</name>
    <dbReference type="NCBI Taxonomy" id="2840927"/>
    <lineage>
        <taxon>Bacteria</taxon>
        <taxon>Bacillati</taxon>
        <taxon>Bacillota</taxon>
        <taxon>Clostridia</taxon>
        <taxon>Eubacteriales</taxon>
        <taxon>Candidatus Scatomorpha</taxon>
    </lineage>
</organism>
<feature type="domain" description="NADH:flavin oxidoreductase/NADH oxidase N-terminal" evidence="10">
    <location>
        <begin position="3"/>
        <end position="334"/>
    </location>
</feature>
<evidence type="ECO:0000313" key="13">
    <source>
        <dbReference type="Proteomes" id="UP000824001"/>
    </source>
</evidence>
<reference evidence="12" key="1">
    <citation type="submission" date="2020-10" db="EMBL/GenBank/DDBJ databases">
        <authorList>
            <person name="Gilroy R."/>
        </authorList>
    </citation>
    <scope>NUCLEOTIDE SEQUENCE</scope>
    <source>
        <strain evidence="12">ChiHjej10B9-9673</strain>
    </source>
</reference>
<dbReference type="Pfam" id="PF07992">
    <property type="entry name" value="Pyr_redox_2"/>
    <property type="match status" value="1"/>
</dbReference>
<reference evidence="12" key="2">
    <citation type="journal article" date="2021" name="PeerJ">
        <title>Extensive microbial diversity within the chicken gut microbiome revealed by metagenomics and culture.</title>
        <authorList>
            <person name="Gilroy R."/>
            <person name="Ravi A."/>
            <person name="Getino M."/>
            <person name="Pursley I."/>
            <person name="Horton D.L."/>
            <person name="Alikhan N.F."/>
            <person name="Baker D."/>
            <person name="Gharbi K."/>
            <person name="Hall N."/>
            <person name="Watson M."/>
            <person name="Adriaenssens E.M."/>
            <person name="Foster-Nyarko E."/>
            <person name="Jarju S."/>
            <person name="Secka A."/>
            <person name="Antonio M."/>
            <person name="Oren A."/>
            <person name="Chaudhuri R.R."/>
            <person name="La Ragione R."/>
            <person name="Hildebrand F."/>
            <person name="Pallen M.J."/>
        </authorList>
    </citation>
    <scope>NUCLEOTIDE SEQUENCE</scope>
    <source>
        <strain evidence="12">ChiHjej10B9-9673</strain>
    </source>
</reference>
<evidence type="ECO:0000256" key="5">
    <source>
        <dbReference type="ARBA" id="ARBA00022643"/>
    </source>
</evidence>